<reference evidence="1" key="2">
    <citation type="submission" date="2021-10" db="EMBL/GenBank/DDBJ databases">
        <title>Phylogenomics reveals ancestral predisposition of the termite-cultivated fungus Termitomyces towards a domesticated lifestyle.</title>
        <authorList>
            <person name="Auxier B."/>
            <person name="Grum-Grzhimaylo A."/>
            <person name="Cardenas M.E."/>
            <person name="Lodge J.D."/>
            <person name="Laessoe T."/>
            <person name="Pedersen O."/>
            <person name="Smith M.E."/>
            <person name="Kuyper T.W."/>
            <person name="Franco-Molano E.A."/>
            <person name="Baroni T.J."/>
            <person name="Aanen D.K."/>
        </authorList>
    </citation>
    <scope>NUCLEOTIDE SEQUENCE</scope>
    <source>
        <strain evidence="1">D49</strain>
    </source>
</reference>
<name>A0A9P7K2J8_9AGAR</name>
<accession>A0A9P7K2J8</accession>
<evidence type="ECO:0000313" key="2">
    <source>
        <dbReference type="Proteomes" id="UP000717328"/>
    </source>
</evidence>
<sequence length="152" mass="16982">MLEAIEKRSEHVLAFLVFTSAFSDNMVSGWTDLVRAWEADNLKINPFASTVPSGPFVIKNMQSCIDAPTAKYNNIRKALVVISPWVPMVDWEQVLQPLLVSDLRGILAAEDDLPEQDQVMSWIWTTLEGNNTLVGDGKHEGASQYTVCMKLD</sequence>
<protein>
    <submittedName>
        <fullName evidence="1">Uncharacterized protein</fullName>
    </submittedName>
</protein>
<proteinExistence type="predicted"/>
<gene>
    <name evidence="1" type="ORF">H0H81_010419</name>
</gene>
<keyword evidence="2" id="KW-1185">Reference proteome</keyword>
<dbReference type="EMBL" id="JABCKI010006041">
    <property type="protein sequence ID" value="KAG5635681.1"/>
    <property type="molecule type" value="Genomic_DNA"/>
</dbReference>
<organism evidence="1 2">
    <name type="scientific">Sphagnurus paluster</name>
    <dbReference type="NCBI Taxonomy" id="117069"/>
    <lineage>
        <taxon>Eukaryota</taxon>
        <taxon>Fungi</taxon>
        <taxon>Dikarya</taxon>
        <taxon>Basidiomycota</taxon>
        <taxon>Agaricomycotina</taxon>
        <taxon>Agaricomycetes</taxon>
        <taxon>Agaricomycetidae</taxon>
        <taxon>Agaricales</taxon>
        <taxon>Tricholomatineae</taxon>
        <taxon>Lyophyllaceae</taxon>
        <taxon>Sphagnurus</taxon>
    </lineage>
</organism>
<reference evidence="1" key="1">
    <citation type="submission" date="2021-02" db="EMBL/GenBank/DDBJ databases">
        <authorList>
            <person name="Nieuwenhuis M."/>
            <person name="Van De Peppel L.J.J."/>
        </authorList>
    </citation>
    <scope>NUCLEOTIDE SEQUENCE</scope>
    <source>
        <strain evidence="1">D49</strain>
    </source>
</reference>
<dbReference type="AlphaFoldDB" id="A0A9P7K2J8"/>
<dbReference type="OrthoDB" id="3263473at2759"/>
<evidence type="ECO:0000313" key="1">
    <source>
        <dbReference type="EMBL" id="KAG5635681.1"/>
    </source>
</evidence>
<dbReference type="Proteomes" id="UP000717328">
    <property type="component" value="Unassembled WGS sequence"/>
</dbReference>
<comment type="caution">
    <text evidence="1">The sequence shown here is derived from an EMBL/GenBank/DDBJ whole genome shotgun (WGS) entry which is preliminary data.</text>
</comment>